<proteinExistence type="predicted"/>
<dbReference type="EMBL" id="JAGPNK010000014">
    <property type="protein sequence ID" value="KAH7309109.1"/>
    <property type="molecule type" value="Genomic_DNA"/>
</dbReference>
<feature type="non-terminal residue" evidence="1">
    <location>
        <position position="177"/>
    </location>
</feature>
<feature type="non-terminal residue" evidence="1">
    <location>
        <position position="1"/>
    </location>
</feature>
<accession>A0A8K0SMW4</accession>
<name>A0A8K0SMW4_9HYPO</name>
<reference evidence="1" key="1">
    <citation type="journal article" date="2021" name="Nat. Commun.">
        <title>Genetic determinants of endophytism in the Arabidopsis root mycobiome.</title>
        <authorList>
            <person name="Mesny F."/>
            <person name="Miyauchi S."/>
            <person name="Thiergart T."/>
            <person name="Pickel B."/>
            <person name="Atanasova L."/>
            <person name="Karlsson M."/>
            <person name="Huettel B."/>
            <person name="Barry K.W."/>
            <person name="Haridas S."/>
            <person name="Chen C."/>
            <person name="Bauer D."/>
            <person name="Andreopoulos W."/>
            <person name="Pangilinan J."/>
            <person name="LaButti K."/>
            <person name="Riley R."/>
            <person name="Lipzen A."/>
            <person name="Clum A."/>
            <person name="Drula E."/>
            <person name="Henrissat B."/>
            <person name="Kohler A."/>
            <person name="Grigoriev I.V."/>
            <person name="Martin F.M."/>
            <person name="Hacquard S."/>
        </authorList>
    </citation>
    <scope>NUCLEOTIDE SEQUENCE</scope>
    <source>
        <strain evidence="1">MPI-CAGE-CH-0235</strain>
    </source>
</reference>
<gene>
    <name evidence="1" type="ORF">B0I35DRAFT_515446</name>
</gene>
<organism evidence="1 2">
    <name type="scientific">Stachybotrys elegans</name>
    <dbReference type="NCBI Taxonomy" id="80388"/>
    <lineage>
        <taxon>Eukaryota</taxon>
        <taxon>Fungi</taxon>
        <taxon>Dikarya</taxon>
        <taxon>Ascomycota</taxon>
        <taxon>Pezizomycotina</taxon>
        <taxon>Sordariomycetes</taxon>
        <taxon>Hypocreomycetidae</taxon>
        <taxon>Hypocreales</taxon>
        <taxon>Stachybotryaceae</taxon>
        <taxon>Stachybotrys</taxon>
    </lineage>
</organism>
<keyword evidence="2" id="KW-1185">Reference proteome</keyword>
<protein>
    <submittedName>
        <fullName evidence="1">Uncharacterized protein</fullName>
    </submittedName>
</protein>
<dbReference type="Proteomes" id="UP000813444">
    <property type="component" value="Unassembled WGS sequence"/>
</dbReference>
<sequence length="177" mass="18950">TGPTRCLPSTSTSWHSTTISGPATPLVAKTLDTLNLLFPFQGSATERLLAHHGRFLYGLGWRGRPHPGGAAGSELSPSDLRVWRSRIDFTRAARDLAAVQQLRLARDGGNHIPLLCHRLPGLRAWARPWPHSRQRAAVRPGAGAPPPVTRRGLHGPCSCAGGTGRVLRIGSACQDAL</sequence>
<evidence type="ECO:0000313" key="1">
    <source>
        <dbReference type="EMBL" id="KAH7309109.1"/>
    </source>
</evidence>
<comment type="caution">
    <text evidence="1">The sequence shown here is derived from an EMBL/GenBank/DDBJ whole genome shotgun (WGS) entry which is preliminary data.</text>
</comment>
<dbReference type="AlphaFoldDB" id="A0A8K0SMW4"/>
<evidence type="ECO:0000313" key="2">
    <source>
        <dbReference type="Proteomes" id="UP000813444"/>
    </source>
</evidence>